<dbReference type="EMBL" id="JARKNE010000003">
    <property type="protein sequence ID" value="KAK5840730.1"/>
    <property type="molecule type" value="Genomic_DNA"/>
</dbReference>
<evidence type="ECO:0000259" key="2">
    <source>
        <dbReference type="Pfam" id="PF00888"/>
    </source>
</evidence>
<dbReference type="Pfam" id="PF00888">
    <property type="entry name" value="Cullin"/>
    <property type="match status" value="1"/>
</dbReference>
<dbReference type="Proteomes" id="UP001358586">
    <property type="component" value="Chromosome 3"/>
</dbReference>
<dbReference type="InterPro" id="IPR001373">
    <property type="entry name" value="Cullin_N"/>
</dbReference>
<comment type="similarity">
    <text evidence="1">Belongs to the cullin family.</text>
</comment>
<evidence type="ECO:0000256" key="1">
    <source>
        <dbReference type="ARBA" id="ARBA00006019"/>
    </source>
</evidence>
<sequence length="294" mass="34710">MAGTEDHHQQCFMEVEQGWAVLQHGINKLINIIEGNDDDKKIHRFSSEEYMQMGFPYLMARIVFKLCEPNRRGGNSEVLYDKYHNFLKHYITSKVLPSLQGKKDEALVKEIEQRWSNDKVMTRWLTRFFHFLDRYFVPWRKLPPLEQSTLLAFYNLVFGESNHEIKDAVLSLINREREGEGIDQALIRNIVGIYVDVGQGSMKYYERDFEDDMFKATASFYSTKAPIWLKTESYKDCMLKIECCLKHERDTVCCYLQSTSHKKLLEIVEYELMSVHERELKEKKQTDESDPCIG</sequence>
<name>A0ABR0QN19_GOSAR</name>
<dbReference type="InterPro" id="IPR045093">
    <property type="entry name" value="Cullin"/>
</dbReference>
<evidence type="ECO:0000313" key="4">
    <source>
        <dbReference type="Proteomes" id="UP001358586"/>
    </source>
</evidence>
<reference evidence="3 4" key="1">
    <citation type="submission" date="2023-03" db="EMBL/GenBank/DDBJ databases">
        <title>WGS of Gossypium arboreum.</title>
        <authorList>
            <person name="Yu D."/>
        </authorList>
    </citation>
    <scope>NUCLEOTIDE SEQUENCE [LARGE SCALE GENOMIC DNA]</scope>
    <source>
        <tissue evidence="3">Leaf</tissue>
    </source>
</reference>
<dbReference type="PANTHER" id="PTHR11932">
    <property type="entry name" value="CULLIN"/>
    <property type="match status" value="1"/>
</dbReference>
<dbReference type="Gene3D" id="1.20.1310.10">
    <property type="entry name" value="Cullin Repeats"/>
    <property type="match status" value="2"/>
</dbReference>
<comment type="caution">
    <text evidence="3">The sequence shown here is derived from an EMBL/GenBank/DDBJ whole genome shotgun (WGS) entry which is preliminary data.</text>
</comment>
<evidence type="ECO:0000313" key="3">
    <source>
        <dbReference type="EMBL" id="KAK5840730.1"/>
    </source>
</evidence>
<proteinExistence type="inferred from homology"/>
<organism evidence="3 4">
    <name type="scientific">Gossypium arboreum</name>
    <name type="common">Tree cotton</name>
    <name type="synonym">Gossypium nanking</name>
    <dbReference type="NCBI Taxonomy" id="29729"/>
    <lineage>
        <taxon>Eukaryota</taxon>
        <taxon>Viridiplantae</taxon>
        <taxon>Streptophyta</taxon>
        <taxon>Embryophyta</taxon>
        <taxon>Tracheophyta</taxon>
        <taxon>Spermatophyta</taxon>
        <taxon>Magnoliopsida</taxon>
        <taxon>eudicotyledons</taxon>
        <taxon>Gunneridae</taxon>
        <taxon>Pentapetalae</taxon>
        <taxon>rosids</taxon>
        <taxon>malvids</taxon>
        <taxon>Malvales</taxon>
        <taxon>Malvaceae</taxon>
        <taxon>Malvoideae</taxon>
        <taxon>Gossypium</taxon>
    </lineage>
</organism>
<dbReference type="InterPro" id="IPR016159">
    <property type="entry name" value="Cullin_repeat-like_dom_sf"/>
</dbReference>
<keyword evidence="4" id="KW-1185">Reference proteome</keyword>
<accession>A0ABR0QN19</accession>
<dbReference type="SUPFAM" id="SSF74788">
    <property type="entry name" value="Cullin repeat-like"/>
    <property type="match status" value="1"/>
</dbReference>
<protein>
    <recommendedName>
        <fullName evidence="2">Cullin N-terminal domain-containing protein</fullName>
    </recommendedName>
</protein>
<feature type="domain" description="Cullin N-terminal" evidence="2">
    <location>
        <begin position="61"/>
        <end position="283"/>
    </location>
</feature>
<gene>
    <name evidence="3" type="ORF">PVK06_009633</name>
</gene>